<reference evidence="1 2" key="1">
    <citation type="journal article" date="2022" name="Nat. Ecol. Evol.">
        <title>A masculinizing supergene underlies an exaggerated male reproductive morph in a spider.</title>
        <authorList>
            <person name="Hendrickx F."/>
            <person name="De Corte Z."/>
            <person name="Sonet G."/>
            <person name="Van Belleghem S.M."/>
            <person name="Kostlbacher S."/>
            <person name="Vangestel C."/>
        </authorList>
    </citation>
    <scope>NUCLEOTIDE SEQUENCE [LARGE SCALE GENOMIC DNA]</scope>
    <source>
        <strain evidence="1">W744_W776</strain>
    </source>
</reference>
<sequence>MAAANVQSSCALKPLVCYTWLDNDRNLHLLNCGNPNGKSPTCACKDVLDRIIKSDEPFLLLKISCDGTHEASCSKEKDFCSCHLNGYFDYIKVKDVIHKKECLIKECDGSCAKDITQSTFHIPQAMPKRDSLWWNPDNDFLHLTSCTGLLPCMCTFKLFKCGYYNVRFSRHGPHLTQCMLSIDSPPDATTLCKCKLIFREHYKWPSNSG</sequence>
<evidence type="ECO:0000313" key="2">
    <source>
        <dbReference type="Proteomes" id="UP000827092"/>
    </source>
</evidence>
<gene>
    <name evidence="1" type="ORF">JTE90_022638</name>
</gene>
<dbReference type="EMBL" id="JAFNEN010001048">
    <property type="protein sequence ID" value="KAG8175215.1"/>
    <property type="molecule type" value="Genomic_DNA"/>
</dbReference>
<name>A0AAV6TT92_9ARAC</name>
<proteinExistence type="predicted"/>
<organism evidence="1 2">
    <name type="scientific">Oedothorax gibbosus</name>
    <dbReference type="NCBI Taxonomy" id="931172"/>
    <lineage>
        <taxon>Eukaryota</taxon>
        <taxon>Metazoa</taxon>
        <taxon>Ecdysozoa</taxon>
        <taxon>Arthropoda</taxon>
        <taxon>Chelicerata</taxon>
        <taxon>Arachnida</taxon>
        <taxon>Araneae</taxon>
        <taxon>Araneomorphae</taxon>
        <taxon>Entelegynae</taxon>
        <taxon>Araneoidea</taxon>
        <taxon>Linyphiidae</taxon>
        <taxon>Erigoninae</taxon>
        <taxon>Oedothorax</taxon>
    </lineage>
</organism>
<protein>
    <submittedName>
        <fullName evidence="1">Uncharacterized protein</fullName>
    </submittedName>
</protein>
<comment type="caution">
    <text evidence="1">The sequence shown here is derived from an EMBL/GenBank/DDBJ whole genome shotgun (WGS) entry which is preliminary data.</text>
</comment>
<evidence type="ECO:0000313" key="1">
    <source>
        <dbReference type="EMBL" id="KAG8175215.1"/>
    </source>
</evidence>
<dbReference type="AlphaFoldDB" id="A0AAV6TT92"/>
<dbReference type="Proteomes" id="UP000827092">
    <property type="component" value="Unassembled WGS sequence"/>
</dbReference>
<keyword evidence="2" id="KW-1185">Reference proteome</keyword>
<accession>A0AAV6TT92</accession>